<dbReference type="InterPro" id="IPR014729">
    <property type="entry name" value="Rossmann-like_a/b/a_fold"/>
</dbReference>
<gene>
    <name evidence="3" type="ORF">ACFQV2_19945</name>
</gene>
<dbReference type="Gene3D" id="3.40.50.620">
    <property type="entry name" value="HUPs"/>
    <property type="match status" value="2"/>
</dbReference>
<dbReference type="SUPFAM" id="SSF52402">
    <property type="entry name" value="Adenine nucleotide alpha hydrolases-like"/>
    <property type="match status" value="2"/>
</dbReference>
<reference evidence="4" key="1">
    <citation type="journal article" date="2019" name="Int. J. Syst. Evol. Microbiol.">
        <title>The Global Catalogue of Microorganisms (GCM) 10K type strain sequencing project: providing services to taxonomists for standard genome sequencing and annotation.</title>
        <authorList>
            <consortium name="The Broad Institute Genomics Platform"/>
            <consortium name="The Broad Institute Genome Sequencing Center for Infectious Disease"/>
            <person name="Wu L."/>
            <person name="Ma J."/>
        </authorList>
    </citation>
    <scope>NUCLEOTIDE SEQUENCE [LARGE SCALE GENOMIC DNA]</scope>
    <source>
        <strain evidence="4">JCM 17695</strain>
    </source>
</reference>
<sequence length="158" mass="16121">MSSAMPESAPVPALLRQDAGLVVVGSRGLGGFGGLLLGSTAVQVAAHARCPVVVVRGGEHRERGVARGDVVVGVDGSEHSVEAIAFAFAEAQRLGVGVLALTITPWGLLDTVPAGVLLADDDDPEPARALAESIAGWAEKYPEVPVRRAVARGTCPGR</sequence>
<dbReference type="PANTHER" id="PTHR31964:SF113">
    <property type="entry name" value="USPA DOMAIN-CONTAINING PROTEIN"/>
    <property type="match status" value="1"/>
</dbReference>
<protein>
    <submittedName>
        <fullName evidence="3">Universal stress protein</fullName>
    </submittedName>
</protein>
<evidence type="ECO:0000313" key="3">
    <source>
        <dbReference type="EMBL" id="MFC7615431.1"/>
    </source>
</evidence>
<feature type="domain" description="UspA" evidence="2">
    <location>
        <begin position="70"/>
        <end position="148"/>
    </location>
</feature>
<evidence type="ECO:0000256" key="1">
    <source>
        <dbReference type="ARBA" id="ARBA00008791"/>
    </source>
</evidence>
<comment type="similarity">
    <text evidence="1">Belongs to the universal stress protein A family.</text>
</comment>
<name>A0ABW2TPV8_9PSEU</name>
<dbReference type="PANTHER" id="PTHR31964">
    <property type="entry name" value="ADENINE NUCLEOTIDE ALPHA HYDROLASES-LIKE SUPERFAMILY PROTEIN"/>
    <property type="match status" value="1"/>
</dbReference>
<keyword evidence="4" id="KW-1185">Reference proteome</keyword>
<dbReference type="Proteomes" id="UP001596512">
    <property type="component" value="Unassembled WGS sequence"/>
</dbReference>
<evidence type="ECO:0000259" key="2">
    <source>
        <dbReference type="Pfam" id="PF00582"/>
    </source>
</evidence>
<dbReference type="Pfam" id="PF00582">
    <property type="entry name" value="Usp"/>
    <property type="match status" value="2"/>
</dbReference>
<comment type="caution">
    <text evidence="3">The sequence shown here is derived from an EMBL/GenBank/DDBJ whole genome shotgun (WGS) entry which is preliminary data.</text>
</comment>
<organism evidence="3 4">
    <name type="scientific">Actinokineospora soli</name>
    <dbReference type="NCBI Taxonomy" id="1048753"/>
    <lineage>
        <taxon>Bacteria</taxon>
        <taxon>Bacillati</taxon>
        <taxon>Actinomycetota</taxon>
        <taxon>Actinomycetes</taxon>
        <taxon>Pseudonocardiales</taxon>
        <taxon>Pseudonocardiaceae</taxon>
        <taxon>Actinokineospora</taxon>
    </lineage>
</organism>
<dbReference type="PRINTS" id="PR01438">
    <property type="entry name" value="UNVRSLSTRESS"/>
</dbReference>
<dbReference type="EMBL" id="JBHTEY010000004">
    <property type="protein sequence ID" value="MFC7615431.1"/>
    <property type="molecule type" value="Genomic_DNA"/>
</dbReference>
<accession>A0ABW2TPV8</accession>
<dbReference type="InterPro" id="IPR006016">
    <property type="entry name" value="UspA"/>
</dbReference>
<evidence type="ECO:0000313" key="4">
    <source>
        <dbReference type="Proteomes" id="UP001596512"/>
    </source>
</evidence>
<feature type="domain" description="UspA" evidence="2">
    <location>
        <begin position="17"/>
        <end position="56"/>
    </location>
</feature>
<proteinExistence type="inferred from homology"/>
<dbReference type="InterPro" id="IPR006015">
    <property type="entry name" value="Universal_stress_UspA"/>
</dbReference>